<feature type="region of interest" description="Disordered" evidence="1">
    <location>
        <begin position="104"/>
        <end position="167"/>
    </location>
</feature>
<keyword evidence="3" id="KW-1185">Reference proteome</keyword>
<evidence type="ECO:0000256" key="1">
    <source>
        <dbReference type="SAM" id="MobiDB-lite"/>
    </source>
</evidence>
<dbReference type="AlphaFoldDB" id="A0A852RH84"/>
<reference evidence="2 3" key="1">
    <citation type="submission" date="2020-07" db="EMBL/GenBank/DDBJ databases">
        <title>Sequencing the genomes of 1000 actinobacteria strains.</title>
        <authorList>
            <person name="Klenk H.-P."/>
        </authorList>
    </citation>
    <scope>NUCLEOTIDE SEQUENCE [LARGE SCALE GENOMIC DNA]</scope>
    <source>
        <strain evidence="2 3">DSM 17380</strain>
    </source>
</reference>
<feature type="compositionally biased region" description="Basic and acidic residues" evidence="1">
    <location>
        <begin position="104"/>
        <end position="116"/>
    </location>
</feature>
<proteinExistence type="predicted"/>
<sequence>MRIRSIKPEFWRSQDISRLIIEDRLLFIGLWSYVDDNGVGEDRVPMIAADLFADDIQRDPSETFARVSRGLARLFEGGQIVRFSNDGRDYFEILEWKKHQRIDKPGKSRLPHHDAEGSTIATLSRDTRENLAPGTGNREQGSGNEGAGDQGGASAAPSAPSHFCKRHPNGTDAPCRGCKVAWIEYEKWASDGGPVQHEHNWFLDGTCLGCDERREDTT</sequence>
<organism evidence="2 3">
    <name type="scientific">Leucobacter aridicollis</name>
    <dbReference type="NCBI Taxonomy" id="283878"/>
    <lineage>
        <taxon>Bacteria</taxon>
        <taxon>Bacillati</taxon>
        <taxon>Actinomycetota</taxon>
        <taxon>Actinomycetes</taxon>
        <taxon>Micrococcales</taxon>
        <taxon>Microbacteriaceae</taxon>
        <taxon>Leucobacter</taxon>
    </lineage>
</organism>
<dbReference type="EMBL" id="JACCBD010000001">
    <property type="protein sequence ID" value="NYD26042.1"/>
    <property type="molecule type" value="Genomic_DNA"/>
</dbReference>
<dbReference type="RefSeq" id="WP_185986383.1">
    <property type="nucleotide sequence ID" value="NZ_BAAALZ010000002.1"/>
</dbReference>
<gene>
    <name evidence="2" type="ORF">BJ960_000845</name>
</gene>
<comment type="caution">
    <text evidence="2">The sequence shown here is derived from an EMBL/GenBank/DDBJ whole genome shotgun (WGS) entry which is preliminary data.</text>
</comment>
<evidence type="ECO:0000313" key="3">
    <source>
        <dbReference type="Proteomes" id="UP000586095"/>
    </source>
</evidence>
<accession>A0A852RH84</accession>
<name>A0A852RH84_9MICO</name>
<feature type="compositionally biased region" description="Low complexity" evidence="1">
    <location>
        <begin position="152"/>
        <end position="161"/>
    </location>
</feature>
<evidence type="ECO:0000313" key="2">
    <source>
        <dbReference type="EMBL" id="NYD26042.1"/>
    </source>
</evidence>
<dbReference type="Proteomes" id="UP000586095">
    <property type="component" value="Unassembled WGS sequence"/>
</dbReference>
<protein>
    <submittedName>
        <fullName evidence="2">Uncharacterized protein</fullName>
    </submittedName>
</protein>